<organism evidence="1 2">
    <name type="scientific">Laribacter hongkongensis</name>
    <dbReference type="NCBI Taxonomy" id="168471"/>
    <lineage>
        <taxon>Bacteria</taxon>
        <taxon>Pseudomonadati</taxon>
        <taxon>Pseudomonadota</taxon>
        <taxon>Betaproteobacteria</taxon>
        <taxon>Neisseriales</taxon>
        <taxon>Aquaspirillaceae</taxon>
        <taxon>Laribacter</taxon>
    </lineage>
</organism>
<protein>
    <submittedName>
        <fullName evidence="1">Uncharacterized protein</fullName>
    </submittedName>
</protein>
<dbReference type="Proteomes" id="UP001200247">
    <property type="component" value="Unassembled WGS sequence"/>
</dbReference>
<sequence>MKFSKAYRESLRFWPTVIDISDGQLQEGDKGYFPLLSKCWDIAESHADTWSEWHKLMVWAIFCGLHKTAINSFRLGAKKINKHKIDKSYVEYKFSESLFYIQQSSYPRQMKRAYINDLRSKKT</sequence>
<reference evidence="1 2" key="1">
    <citation type="submission" date="2021-10" db="EMBL/GenBank/DDBJ databases">
        <title>Whole-genome sequencing analysis of Laribacter hongkongensis: virulence gene profiles, carbohydrate-active enzyme prediction, and antimicrobial resistance characterization.</title>
        <authorList>
            <person name="Yuan P."/>
            <person name="Zhan Y."/>
            <person name="Chen D."/>
        </authorList>
    </citation>
    <scope>NUCLEOTIDE SEQUENCE [LARGE SCALE GENOMIC DNA]</scope>
    <source>
        <strain evidence="1 2">W67</strain>
    </source>
</reference>
<evidence type="ECO:0000313" key="2">
    <source>
        <dbReference type="Proteomes" id="UP001200247"/>
    </source>
</evidence>
<proteinExistence type="predicted"/>
<dbReference type="AlphaFoldDB" id="A0ABD4SPD4"/>
<accession>A0ABD4SPD4</accession>
<dbReference type="RefSeq" id="WP_239891935.1">
    <property type="nucleotide sequence ID" value="NZ_JAJAXL010000035.1"/>
</dbReference>
<comment type="caution">
    <text evidence="1">The sequence shown here is derived from an EMBL/GenBank/DDBJ whole genome shotgun (WGS) entry which is preliminary data.</text>
</comment>
<name>A0ABD4SPD4_9NEIS</name>
<evidence type="ECO:0000313" key="1">
    <source>
        <dbReference type="EMBL" id="MCG9024857.1"/>
    </source>
</evidence>
<gene>
    <name evidence="1" type="ORF">LH440_02860</name>
</gene>
<dbReference type="EMBL" id="JAJAXM010000004">
    <property type="protein sequence ID" value="MCG9024857.1"/>
    <property type="molecule type" value="Genomic_DNA"/>
</dbReference>